<dbReference type="RefSeq" id="WP_265794587.1">
    <property type="nucleotide sequence ID" value="NZ_JAPIUX010000019.1"/>
</dbReference>
<reference evidence="1 2" key="1">
    <citation type="submission" date="2022-11" db="EMBL/GenBank/DDBJ databases">
        <title>Genome sequencing of Acetobacter type strain.</title>
        <authorList>
            <person name="Heo J."/>
            <person name="Lee D."/>
            <person name="Han B.-H."/>
            <person name="Hong S.-B."/>
            <person name="Kwon S.-W."/>
        </authorList>
    </citation>
    <scope>NUCLEOTIDE SEQUENCE [LARGE SCALE GENOMIC DNA]</scope>
    <source>
        <strain evidence="1 2">KACC 21251</strain>
    </source>
</reference>
<dbReference type="EMBL" id="JAPIUX010000019">
    <property type="protein sequence ID" value="MCX2561998.1"/>
    <property type="molecule type" value="Genomic_DNA"/>
</dbReference>
<protein>
    <submittedName>
        <fullName evidence="1">Uncharacterized protein</fullName>
    </submittedName>
</protein>
<sequence>MTPRSSLWFSGTLALFPSCHTVFRIRGLLLASPSSFPHAG</sequence>
<keyword evidence="2" id="KW-1185">Reference proteome</keyword>
<organism evidence="1 2">
    <name type="scientific">Acetobacter farinalis</name>
    <dbReference type="NCBI Taxonomy" id="1260984"/>
    <lineage>
        <taxon>Bacteria</taxon>
        <taxon>Pseudomonadati</taxon>
        <taxon>Pseudomonadota</taxon>
        <taxon>Alphaproteobacteria</taxon>
        <taxon>Acetobacterales</taxon>
        <taxon>Acetobacteraceae</taxon>
        <taxon>Acetobacter</taxon>
    </lineage>
</organism>
<evidence type="ECO:0000313" key="1">
    <source>
        <dbReference type="EMBL" id="MCX2561998.1"/>
    </source>
</evidence>
<comment type="caution">
    <text evidence="1">The sequence shown here is derived from an EMBL/GenBank/DDBJ whole genome shotgun (WGS) entry which is preliminary data.</text>
</comment>
<accession>A0ABT3Q9N9</accession>
<dbReference type="Proteomes" id="UP001526446">
    <property type="component" value="Unassembled WGS sequence"/>
</dbReference>
<proteinExistence type="predicted"/>
<name>A0ABT3Q9N9_9PROT</name>
<evidence type="ECO:0000313" key="2">
    <source>
        <dbReference type="Proteomes" id="UP001526446"/>
    </source>
</evidence>
<gene>
    <name evidence="1" type="ORF">OQ252_11410</name>
</gene>